<sequence length="107" mass="11826">MIIDRDPDGYSDIDRESSSSLETNCFTLDYNLAPAVNPNLVSIWLESDSGTAFSSDLGTAPHSNCGHVLYFNYDPTYDSNLHYLIDTVGSNLTAALRMGFNCHKIKN</sequence>
<keyword evidence="2" id="KW-1185">Reference proteome</keyword>
<organism evidence="1 2">
    <name type="scientific">Eumeta variegata</name>
    <name type="common">Bagworm moth</name>
    <name type="synonym">Eumeta japonica</name>
    <dbReference type="NCBI Taxonomy" id="151549"/>
    <lineage>
        <taxon>Eukaryota</taxon>
        <taxon>Metazoa</taxon>
        <taxon>Ecdysozoa</taxon>
        <taxon>Arthropoda</taxon>
        <taxon>Hexapoda</taxon>
        <taxon>Insecta</taxon>
        <taxon>Pterygota</taxon>
        <taxon>Neoptera</taxon>
        <taxon>Endopterygota</taxon>
        <taxon>Lepidoptera</taxon>
        <taxon>Glossata</taxon>
        <taxon>Ditrysia</taxon>
        <taxon>Tineoidea</taxon>
        <taxon>Psychidae</taxon>
        <taxon>Oiketicinae</taxon>
        <taxon>Eumeta</taxon>
    </lineage>
</organism>
<protein>
    <submittedName>
        <fullName evidence="1">Uncharacterized protein</fullName>
    </submittedName>
</protein>
<gene>
    <name evidence="1" type="ORF">EVAR_97985_1</name>
</gene>
<evidence type="ECO:0000313" key="2">
    <source>
        <dbReference type="Proteomes" id="UP000299102"/>
    </source>
</evidence>
<name>A0A4C2AID3_EUMVA</name>
<dbReference type="EMBL" id="BGZK01003166">
    <property type="protein sequence ID" value="GBP98565.1"/>
    <property type="molecule type" value="Genomic_DNA"/>
</dbReference>
<comment type="caution">
    <text evidence="1">The sequence shown here is derived from an EMBL/GenBank/DDBJ whole genome shotgun (WGS) entry which is preliminary data.</text>
</comment>
<accession>A0A4C2AID3</accession>
<dbReference type="AlphaFoldDB" id="A0A4C2AID3"/>
<proteinExistence type="predicted"/>
<evidence type="ECO:0000313" key="1">
    <source>
        <dbReference type="EMBL" id="GBP98565.1"/>
    </source>
</evidence>
<reference evidence="1 2" key="1">
    <citation type="journal article" date="2019" name="Commun. Biol.">
        <title>The bagworm genome reveals a unique fibroin gene that provides high tensile strength.</title>
        <authorList>
            <person name="Kono N."/>
            <person name="Nakamura H."/>
            <person name="Ohtoshi R."/>
            <person name="Tomita M."/>
            <person name="Numata K."/>
            <person name="Arakawa K."/>
        </authorList>
    </citation>
    <scope>NUCLEOTIDE SEQUENCE [LARGE SCALE GENOMIC DNA]</scope>
</reference>
<dbReference type="Proteomes" id="UP000299102">
    <property type="component" value="Unassembled WGS sequence"/>
</dbReference>